<accession>A0ABX3GE36</accession>
<dbReference type="Pfam" id="PF05569">
    <property type="entry name" value="Peptidase_M56"/>
    <property type="match status" value="1"/>
</dbReference>
<dbReference type="InterPro" id="IPR052173">
    <property type="entry name" value="Beta-lactam_resp_regulator"/>
</dbReference>
<dbReference type="RefSeq" id="WP_144025008.1">
    <property type="nucleotide sequence ID" value="NZ_MPVP01000965.1"/>
</dbReference>
<comment type="caution">
    <text evidence="3">The sequence shown here is derived from an EMBL/GenBank/DDBJ whole genome shotgun (WGS) entry which is preliminary data.</text>
</comment>
<dbReference type="CDD" id="cd07341">
    <property type="entry name" value="M56_BlaR1_MecR1_like"/>
    <property type="match status" value="1"/>
</dbReference>
<feature type="transmembrane region" description="Helical" evidence="1">
    <location>
        <begin position="108"/>
        <end position="127"/>
    </location>
</feature>
<proteinExistence type="predicted"/>
<sequence length="194" mass="21053">LAHVKRHDILLNLLTGLLLAMHWFNPLLWYAARQMKEDQEVACDALALKHLEPACHRSYALTLLKLLETLPDPIRLAGTAGISSSKKEMERRIIMITRHKKFTAKSSLLGLAVIMILSGCTLTGAKLNSASAPAMSAPATFQAEVQDKNTTASGVKGTLLAEKNGITVSANPTGENTLLHKVTVDVRGEVSRTF</sequence>
<organism evidence="3 4">
    <name type="scientific">Paenibacillus odorifer</name>
    <dbReference type="NCBI Taxonomy" id="189426"/>
    <lineage>
        <taxon>Bacteria</taxon>
        <taxon>Bacillati</taxon>
        <taxon>Bacillota</taxon>
        <taxon>Bacilli</taxon>
        <taxon>Bacillales</taxon>
        <taxon>Paenibacillaceae</taxon>
        <taxon>Paenibacillus</taxon>
    </lineage>
</organism>
<name>A0ABX3GE36_9BACL</name>
<feature type="non-terminal residue" evidence="3">
    <location>
        <position position="194"/>
    </location>
</feature>
<gene>
    <name evidence="3" type="ORF">BSO21_35755</name>
</gene>
<keyword evidence="1" id="KW-0472">Membrane</keyword>
<evidence type="ECO:0000259" key="2">
    <source>
        <dbReference type="Pfam" id="PF05569"/>
    </source>
</evidence>
<dbReference type="EMBL" id="MPVP01000965">
    <property type="protein sequence ID" value="OMC78379.1"/>
    <property type="molecule type" value="Genomic_DNA"/>
</dbReference>
<keyword evidence="1" id="KW-1133">Transmembrane helix</keyword>
<feature type="transmembrane region" description="Helical" evidence="1">
    <location>
        <begin position="12"/>
        <end position="32"/>
    </location>
</feature>
<evidence type="ECO:0000313" key="4">
    <source>
        <dbReference type="Proteomes" id="UP000187158"/>
    </source>
</evidence>
<evidence type="ECO:0000313" key="3">
    <source>
        <dbReference type="EMBL" id="OMC78379.1"/>
    </source>
</evidence>
<evidence type="ECO:0000256" key="1">
    <source>
        <dbReference type="SAM" id="Phobius"/>
    </source>
</evidence>
<dbReference type="PANTHER" id="PTHR34978">
    <property type="entry name" value="POSSIBLE SENSOR-TRANSDUCER PROTEIN BLAR"/>
    <property type="match status" value="1"/>
</dbReference>
<reference evidence="3 4" key="1">
    <citation type="submission" date="2016-11" db="EMBL/GenBank/DDBJ databases">
        <title>Paenibacillus species isolates.</title>
        <authorList>
            <person name="Beno S.M."/>
        </authorList>
    </citation>
    <scope>NUCLEOTIDE SEQUENCE [LARGE SCALE GENOMIC DNA]</scope>
    <source>
        <strain evidence="3 4">FSL H7-0433</strain>
    </source>
</reference>
<keyword evidence="1" id="KW-0812">Transmembrane</keyword>
<keyword evidence="4" id="KW-1185">Reference proteome</keyword>
<dbReference type="Proteomes" id="UP000187158">
    <property type="component" value="Unassembled WGS sequence"/>
</dbReference>
<dbReference type="PANTHER" id="PTHR34978:SF3">
    <property type="entry name" value="SLR0241 PROTEIN"/>
    <property type="match status" value="1"/>
</dbReference>
<feature type="domain" description="Peptidase M56" evidence="2">
    <location>
        <begin position="1"/>
        <end position="96"/>
    </location>
</feature>
<feature type="non-terminal residue" evidence="3">
    <location>
        <position position="1"/>
    </location>
</feature>
<dbReference type="InterPro" id="IPR008756">
    <property type="entry name" value="Peptidase_M56"/>
</dbReference>
<protein>
    <recommendedName>
        <fullName evidence="2">Peptidase M56 domain-containing protein</fullName>
    </recommendedName>
</protein>